<feature type="transmembrane region" description="Helical" evidence="1">
    <location>
        <begin position="6"/>
        <end position="27"/>
    </location>
</feature>
<dbReference type="KEGG" id="dfo:Dform_01088"/>
<organism evidence="2 3">
    <name type="scientific">Dehalogenimonas formicexedens</name>
    <dbReference type="NCBI Taxonomy" id="1839801"/>
    <lineage>
        <taxon>Bacteria</taxon>
        <taxon>Bacillati</taxon>
        <taxon>Chloroflexota</taxon>
        <taxon>Dehalococcoidia</taxon>
        <taxon>Dehalococcoidales</taxon>
        <taxon>Dehalococcoidaceae</taxon>
        <taxon>Dehalogenimonas</taxon>
    </lineage>
</organism>
<dbReference type="RefSeq" id="WP_076004107.1">
    <property type="nucleotide sequence ID" value="NZ_CP018258.1"/>
</dbReference>
<gene>
    <name evidence="2" type="ORF">Dform_01088</name>
</gene>
<dbReference type="Pfam" id="PF03597">
    <property type="entry name" value="FixS"/>
    <property type="match status" value="1"/>
</dbReference>
<dbReference type="InterPro" id="IPR004714">
    <property type="entry name" value="Cyt_oxidase_maturation_cbb3"/>
</dbReference>
<evidence type="ECO:0000313" key="2">
    <source>
        <dbReference type="EMBL" id="APV44423.1"/>
    </source>
</evidence>
<dbReference type="AlphaFoldDB" id="A0A1P8F7L0"/>
<protein>
    <submittedName>
        <fullName evidence="2">Cytochrome oxidase maturation protein cbb3-type</fullName>
    </submittedName>
</protein>
<dbReference type="EMBL" id="CP018258">
    <property type="protein sequence ID" value="APV44423.1"/>
    <property type="molecule type" value="Genomic_DNA"/>
</dbReference>
<dbReference type="STRING" id="1839801.Dform_01088"/>
<keyword evidence="3" id="KW-1185">Reference proteome</keyword>
<reference evidence="3" key="1">
    <citation type="submission" date="2016-11" db="EMBL/GenBank/DDBJ databases">
        <title>Dehalogenimonas formicexedens sp. nov., a chlorinated alkane respiring bacterium isolated from contaminated groundwater.</title>
        <authorList>
            <person name="Key T.A."/>
            <person name="Bowman K.S."/>
            <person name="Lee I."/>
            <person name="Chun J."/>
            <person name="Albuquerque L."/>
            <person name="da Costa M.S."/>
            <person name="Rainey F.A."/>
            <person name="Moe W.M."/>
        </authorList>
    </citation>
    <scope>NUCLEOTIDE SEQUENCE [LARGE SCALE GENOMIC DNA]</scope>
    <source>
        <strain evidence="3">NSZ-14</strain>
    </source>
</reference>
<name>A0A1P8F7L0_9CHLR</name>
<evidence type="ECO:0000313" key="3">
    <source>
        <dbReference type="Proteomes" id="UP000185934"/>
    </source>
</evidence>
<sequence>MNEAQIAQAIVTVSLLLIFGGLFIWGWKTGQFKNIEQTKYVIFKRPEDDGKSTQSPGKGEKP</sequence>
<proteinExistence type="predicted"/>
<dbReference type="Proteomes" id="UP000185934">
    <property type="component" value="Chromosome"/>
</dbReference>
<evidence type="ECO:0000256" key="1">
    <source>
        <dbReference type="SAM" id="Phobius"/>
    </source>
</evidence>
<keyword evidence="1" id="KW-1133">Transmembrane helix</keyword>
<keyword evidence="1" id="KW-0472">Membrane</keyword>
<keyword evidence="1" id="KW-0812">Transmembrane</keyword>
<accession>A0A1P8F7L0</accession>